<dbReference type="Gene3D" id="2.60.120.1440">
    <property type="match status" value="1"/>
</dbReference>
<sequence>MDQNNIKYLHQQYLNDALSEAEAKEWEQLLNDPEQEEPLKLLMTATWQGIMPADLKDMPADKADLMERFITAKDQGRTVRLWPRIAMVAAAMTLIFVGVYFFKSVRHPEVKSVVVRNDVAPGSNKATITLANGKTINLSGSKSGVVVDRSKIVYNDGSLVQNSFGVQTISTPRAGTYQITLSDGTKVWLNAASSLTYAAGLNEKGERRVKLNGEAYFEVAKDKRHPFVVESRGQHVEVLGTHFNINAYDDEAVIKTTLLEGSVKINDIILKPNEQSLLTGNDIKVRQVDTENEIAWKNGEFIFKEDDLRATMRKIARWYDVEIIYDASAPAILAPGGWVSRSKNISAVLKIMEATGKVHFKLEGRRITVTR</sequence>
<evidence type="ECO:0000259" key="2">
    <source>
        <dbReference type="Pfam" id="PF04773"/>
    </source>
</evidence>
<keyword evidence="1" id="KW-1133">Transmembrane helix</keyword>
<evidence type="ECO:0000259" key="3">
    <source>
        <dbReference type="Pfam" id="PF16344"/>
    </source>
</evidence>
<dbReference type="InterPro" id="IPR006860">
    <property type="entry name" value="FecR"/>
</dbReference>
<dbReference type="GO" id="GO:0016989">
    <property type="term" value="F:sigma factor antagonist activity"/>
    <property type="evidence" value="ECO:0007669"/>
    <property type="project" value="TreeGrafter"/>
</dbReference>
<dbReference type="Gene3D" id="3.55.50.30">
    <property type="match status" value="1"/>
</dbReference>
<gene>
    <name evidence="4" type="ORF">EZ444_04625</name>
</gene>
<accession>A0A4V2MKL3</accession>
<protein>
    <submittedName>
        <fullName evidence="4">FecR family protein</fullName>
    </submittedName>
</protein>
<organism evidence="4 5">
    <name type="scientific">Pedobacter hiemivivus</name>
    <dbReference type="NCBI Taxonomy" id="2530454"/>
    <lineage>
        <taxon>Bacteria</taxon>
        <taxon>Pseudomonadati</taxon>
        <taxon>Bacteroidota</taxon>
        <taxon>Sphingobacteriia</taxon>
        <taxon>Sphingobacteriales</taxon>
        <taxon>Sphingobacteriaceae</taxon>
        <taxon>Pedobacter</taxon>
    </lineage>
</organism>
<dbReference type="AlphaFoldDB" id="A0A4V2MKL3"/>
<evidence type="ECO:0000313" key="5">
    <source>
        <dbReference type="Proteomes" id="UP000291117"/>
    </source>
</evidence>
<name>A0A4V2MKL3_9SPHI</name>
<dbReference type="Proteomes" id="UP000291117">
    <property type="component" value="Unassembled WGS sequence"/>
</dbReference>
<feature type="domain" description="FecR protein" evidence="2">
    <location>
        <begin position="168"/>
        <end position="264"/>
    </location>
</feature>
<evidence type="ECO:0000313" key="4">
    <source>
        <dbReference type="EMBL" id="TCC98566.1"/>
    </source>
</evidence>
<feature type="domain" description="Protein FecR C-terminal" evidence="3">
    <location>
        <begin position="300"/>
        <end position="369"/>
    </location>
</feature>
<reference evidence="4 5" key="1">
    <citation type="submission" date="2019-02" db="EMBL/GenBank/DDBJ databases">
        <title>Pedobacter sp. RP-3-8 sp. nov., isolated from Arctic soil.</title>
        <authorList>
            <person name="Dahal R.H."/>
        </authorList>
    </citation>
    <scope>NUCLEOTIDE SEQUENCE [LARGE SCALE GENOMIC DNA]</scope>
    <source>
        <strain evidence="4 5">RP-3-8</strain>
    </source>
</reference>
<evidence type="ECO:0000256" key="1">
    <source>
        <dbReference type="SAM" id="Phobius"/>
    </source>
</evidence>
<dbReference type="Pfam" id="PF16344">
    <property type="entry name" value="FecR_C"/>
    <property type="match status" value="1"/>
</dbReference>
<dbReference type="OrthoDB" id="1099963at2"/>
<dbReference type="PIRSF" id="PIRSF018266">
    <property type="entry name" value="FecR"/>
    <property type="match status" value="1"/>
</dbReference>
<keyword evidence="5" id="KW-1185">Reference proteome</keyword>
<dbReference type="RefSeq" id="WP_131607549.1">
    <property type="nucleotide sequence ID" value="NZ_SJSM01000002.1"/>
</dbReference>
<keyword evidence="1" id="KW-0472">Membrane</keyword>
<dbReference type="PANTHER" id="PTHR30273">
    <property type="entry name" value="PERIPLASMIC SIGNAL SENSOR AND SIGMA FACTOR ACTIVATOR FECR-RELATED"/>
    <property type="match status" value="1"/>
</dbReference>
<dbReference type="InterPro" id="IPR012373">
    <property type="entry name" value="Ferrdict_sens_TM"/>
</dbReference>
<comment type="caution">
    <text evidence="4">The sequence shown here is derived from an EMBL/GenBank/DDBJ whole genome shotgun (WGS) entry which is preliminary data.</text>
</comment>
<dbReference type="PANTHER" id="PTHR30273:SF2">
    <property type="entry name" value="PROTEIN FECR"/>
    <property type="match status" value="1"/>
</dbReference>
<feature type="transmembrane region" description="Helical" evidence="1">
    <location>
        <begin position="81"/>
        <end position="102"/>
    </location>
</feature>
<proteinExistence type="predicted"/>
<dbReference type="EMBL" id="SJSM01000002">
    <property type="protein sequence ID" value="TCC98566.1"/>
    <property type="molecule type" value="Genomic_DNA"/>
</dbReference>
<dbReference type="InterPro" id="IPR032508">
    <property type="entry name" value="FecR_C"/>
</dbReference>
<keyword evidence="1" id="KW-0812">Transmembrane</keyword>
<dbReference type="Pfam" id="PF04773">
    <property type="entry name" value="FecR"/>
    <property type="match status" value="1"/>
</dbReference>